<dbReference type="PANTHER" id="PTHR47966">
    <property type="entry name" value="BETA-SITE APP-CLEAVING ENZYME, ISOFORM A-RELATED"/>
    <property type="match status" value="1"/>
</dbReference>
<sequence>MTSGVLGDAMCSACEMAVVWMRSQLQQNQTQDRILDYANQLCERVPNPMGQSAVDCGSVLSMPKIAFTIGGKQFELAPEEYILKVGQGSAAQCISGFTALDMPPPRGPLWILGDIFMDATILYLILGSLELDLPRQRRGFVSNSSPLSTNM</sequence>
<dbReference type="InterPro" id="IPR001461">
    <property type="entry name" value="Aspartic_peptidase_A1"/>
</dbReference>
<dbReference type="Gene3D" id="1.10.225.10">
    <property type="entry name" value="Saposin-like"/>
    <property type="match status" value="1"/>
</dbReference>
<dbReference type="GO" id="GO:0004190">
    <property type="term" value="F:aspartic-type endopeptidase activity"/>
    <property type="evidence" value="ECO:0007669"/>
    <property type="project" value="UniProtKB-KW"/>
</dbReference>
<protein>
    <recommendedName>
        <fullName evidence="11">Peptidase A1 domain-containing protein</fullName>
    </recommendedName>
</protein>
<evidence type="ECO:0000259" key="9">
    <source>
        <dbReference type="PROSITE" id="PS51767"/>
    </source>
</evidence>
<evidence type="ECO:0000313" key="10">
    <source>
        <dbReference type="EMBL" id="VFU27689.1"/>
    </source>
</evidence>
<dbReference type="SUPFAM" id="SSF50630">
    <property type="entry name" value="Acid proteases"/>
    <property type="match status" value="1"/>
</dbReference>
<evidence type="ECO:0000259" key="8">
    <source>
        <dbReference type="PROSITE" id="PS50015"/>
    </source>
</evidence>
<keyword evidence="6" id="KW-1015">Disulfide bond</keyword>
<dbReference type="Gene3D" id="2.40.70.10">
    <property type="entry name" value="Acid Proteases"/>
    <property type="match status" value="1"/>
</dbReference>
<evidence type="ECO:0000256" key="5">
    <source>
        <dbReference type="ARBA" id="ARBA00023145"/>
    </source>
</evidence>
<dbReference type="PANTHER" id="PTHR47966:SF76">
    <property type="entry name" value="ASPARTIC PROTEINASE A1"/>
    <property type="match status" value="1"/>
</dbReference>
<dbReference type="PROSITE" id="PS51767">
    <property type="entry name" value="PEPTIDASE_A1"/>
    <property type="match status" value="1"/>
</dbReference>
<evidence type="ECO:0000256" key="2">
    <source>
        <dbReference type="ARBA" id="ARBA00022670"/>
    </source>
</evidence>
<feature type="domain" description="Saposin B-type" evidence="8">
    <location>
        <begin position="7"/>
        <end position="48"/>
    </location>
</feature>
<keyword evidence="5" id="KW-0865">Zymogen</keyword>
<evidence type="ECO:0000256" key="1">
    <source>
        <dbReference type="ARBA" id="ARBA00007447"/>
    </source>
</evidence>
<dbReference type="Pfam" id="PF00026">
    <property type="entry name" value="Asp"/>
    <property type="match status" value="1"/>
</dbReference>
<keyword evidence="3" id="KW-0064">Aspartyl protease</keyword>
<dbReference type="SUPFAM" id="SSF47862">
    <property type="entry name" value="Saposin"/>
    <property type="match status" value="1"/>
</dbReference>
<evidence type="ECO:0000256" key="4">
    <source>
        <dbReference type="ARBA" id="ARBA00022801"/>
    </source>
</evidence>
<dbReference type="GO" id="GO:0006508">
    <property type="term" value="P:proteolysis"/>
    <property type="evidence" value="ECO:0007669"/>
    <property type="project" value="UniProtKB-KW"/>
</dbReference>
<feature type="domain" description="Peptidase A1" evidence="9">
    <location>
        <begin position="1"/>
        <end position="134"/>
    </location>
</feature>
<reference evidence="10" key="1">
    <citation type="submission" date="2019-03" db="EMBL/GenBank/DDBJ databases">
        <authorList>
            <person name="Mank J."/>
            <person name="Almeida P."/>
        </authorList>
    </citation>
    <scope>NUCLEOTIDE SEQUENCE</scope>
    <source>
        <strain evidence="10">78183</strain>
    </source>
</reference>
<keyword evidence="7" id="KW-0325">Glycoprotein</keyword>
<accession>A0A6N2KWN3</accession>
<evidence type="ECO:0000256" key="3">
    <source>
        <dbReference type="ARBA" id="ARBA00022750"/>
    </source>
</evidence>
<evidence type="ECO:0008006" key="11">
    <source>
        <dbReference type="Google" id="ProtNLM"/>
    </source>
</evidence>
<organism evidence="10">
    <name type="scientific">Salix viminalis</name>
    <name type="common">Common osier</name>
    <name type="synonym">Basket willow</name>
    <dbReference type="NCBI Taxonomy" id="40686"/>
    <lineage>
        <taxon>Eukaryota</taxon>
        <taxon>Viridiplantae</taxon>
        <taxon>Streptophyta</taxon>
        <taxon>Embryophyta</taxon>
        <taxon>Tracheophyta</taxon>
        <taxon>Spermatophyta</taxon>
        <taxon>Magnoliopsida</taxon>
        <taxon>eudicotyledons</taxon>
        <taxon>Gunneridae</taxon>
        <taxon>Pentapetalae</taxon>
        <taxon>rosids</taxon>
        <taxon>fabids</taxon>
        <taxon>Malpighiales</taxon>
        <taxon>Salicaceae</taxon>
        <taxon>Saliceae</taxon>
        <taxon>Salix</taxon>
    </lineage>
</organism>
<keyword evidence="2" id="KW-0645">Protease</keyword>
<proteinExistence type="inferred from homology"/>
<dbReference type="InterPro" id="IPR011001">
    <property type="entry name" value="Saposin-like"/>
</dbReference>
<dbReference type="GO" id="GO:0006629">
    <property type="term" value="P:lipid metabolic process"/>
    <property type="evidence" value="ECO:0007669"/>
    <property type="project" value="InterPro"/>
</dbReference>
<dbReference type="AlphaFoldDB" id="A0A6N2KWN3"/>
<evidence type="ECO:0000256" key="7">
    <source>
        <dbReference type="ARBA" id="ARBA00023180"/>
    </source>
</evidence>
<dbReference type="InterPro" id="IPR008139">
    <property type="entry name" value="SaposinB_dom"/>
</dbReference>
<dbReference type="InterPro" id="IPR033121">
    <property type="entry name" value="PEPTIDASE_A1"/>
</dbReference>
<evidence type="ECO:0000256" key="6">
    <source>
        <dbReference type="ARBA" id="ARBA00023157"/>
    </source>
</evidence>
<name>A0A6N2KWN3_SALVM</name>
<dbReference type="PROSITE" id="PS50015">
    <property type="entry name" value="SAP_B"/>
    <property type="match status" value="1"/>
</dbReference>
<dbReference type="EMBL" id="CAADRP010000391">
    <property type="protein sequence ID" value="VFU27689.1"/>
    <property type="molecule type" value="Genomic_DNA"/>
</dbReference>
<comment type="similarity">
    <text evidence="1">Belongs to the peptidase A1 family.</text>
</comment>
<keyword evidence="4" id="KW-0378">Hydrolase</keyword>
<dbReference type="InterPro" id="IPR021109">
    <property type="entry name" value="Peptidase_aspartic_dom_sf"/>
</dbReference>
<gene>
    <name evidence="10" type="ORF">SVIM_LOCUS85792</name>
</gene>